<proteinExistence type="predicted"/>
<dbReference type="Proteomes" id="UP000592820">
    <property type="component" value="Unassembled WGS sequence"/>
</dbReference>
<name>A0A7W8P5V3_9BURK</name>
<gene>
    <name evidence="2" type="ORF">HDG41_007967</name>
</gene>
<evidence type="ECO:0000313" key="2">
    <source>
        <dbReference type="EMBL" id="MBB5405869.1"/>
    </source>
</evidence>
<organism evidence="2 3">
    <name type="scientific">Paraburkholderia youngii</name>
    <dbReference type="NCBI Taxonomy" id="2782701"/>
    <lineage>
        <taxon>Bacteria</taxon>
        <taxon>Pseudomonadati</taxon>
        <taxon>Pseudomonadota</taxon>
        <taxon>Betaproteobacteria</taxon>
        <taxon>Burkholderiales</taxon>
        <taxon>Burkholderiaceae</taxon>
        <taxon>Paraburkholderia</taxon>
    </lineage>
</organism>
<evidence type="ECO:0000313" key="3">
    <source>
        <dbReference type="Proteomes" id="UP000592820"/>
    </source>
</evidence>
<dbReference type="AlphaFoldDB" id="A0A7W8P5V3"/>
<feature type="region of interest" description="Disordered" evidence="1">
    <location>
        <begin position="56"/>
        <end position="80"/>
    </location>
</feature>
<reference evidence="2 3" key="1">
    <citation type="submission" date="2020-08" db="EMBL/GenBank/DDBJ databases">
        <title>Genomic Encyclopedia of Type Strains, Phase IV (KMG-V): Genome sequencing to study the core and pangenomes of soil and plant-associated prokaryotes.</title>
        <authorList>
            <person name="Whitman W."/>
        </authorList>
    </citation>
    <scope>NUCLEOTIDE SEQUENCE [LARGE SCALE GENOMIC DNA]</scope>
    <source>
        <strain evidence="2 3">JPY162</strain>
    </source>
</reference>
<comment type="caution">
    <text evidence="2">The sequence shown here is derived from an EMBL/GenBank/DDBJ whole genome shotgun (WGS) entry which is preliminary data.</text>
</comment>
<dbReference type="EMBL" id="JACHDE010000046">
    <property type="protein sequence ID" value="MBB5405869.1"/>
    <property type="molecule type" value="Genomic_DNA"/>
</dbReference>
<protein>
    <submittedName>
        <fullName evidence="2">Putative nucleic acid-binding Zn ribbon protein</fullName>
    </submittedName>
</protein>
<sequence>METLTGVRYTYACAACGYRGSVVRPDASHARKLAICARCDGQVWLSVDDATAREQASAVFSPRRHQQTQDADDAEALHCN</sequence>
<evidence type="ECO:0000256" key="1">
    <source>
        <dbReference type="SAM" id="MobiDB-lite"/>
    </source>
</evidence>
<accession>A0A7W8P5V3</accession>